<evidence type="ECO:0000256" key="19">
    <source>
        <dbReference type="SAM" id="MobiDB-lite"/>
    </source>
</evidence>
<comment type="catalytic activity">
    <reaction evidence="14">
        <text>a 5,6-dihydrouridine in mRNA + NAD(+) = a uridine in mRNA + NADH + H(+)</text>
        <dbReference type="Rhea" id="RHEA:69851"/>
        <dbReference type="Rhea" id="RHEA-COMP:14658"/>
        <dbReference type="Rhea" id="RHEA-COMP:17789"/>
        <dbReference type="ChEBI" id="CHEBI:15378"/>
        <dbReference type="ChEBI" id="CHEBI:57540"/>
        <dbReference type="ChEBI" id="CHEBI:57945"/>
        <dbReference type="ChEBI" id="CHEBI:65315"/>
        <dbReference type="ChEBI" id="CHEBI:74443"/>
    </reaction>
    <physiologicalReaction direction="right-to-left" evidence="14">
        <dbReference type="Rhea" id="RHEA:69853"/>
    </physiologicalReaction>
</comment>
<dbReference type="GO" id="GO:0008270">
    <property type="term" value="F:zinc ion binding"/>
    <property type="evidence" value="ECO:0007669"/>
    <property type="project" value="UniProtKB-KW"/>
</dbReference>
<keyword evidence="3 18" id="KW-0285">Flavoprotein</keyword>
<evidence type="ECO:0000256" key="2">
    <source>
        <dbReference type="ARBA" id="ARBA00012376"/>
    </source>
</evidence>
<keyword evidence="12" id="KW-0520">NAD</keyword>
<dbReference type="GO" id="GO:0006397">
    <property type="term" value="P:mRNA processing"/>
    <property type="evidence" value="ECO:0007669"/>
    <property type="project" value="UniProtKB-KW"/>
</dbReference>
<dbReference type="InterPro" id="IPR035587">
    <property type="entry name" value="DUS-like_FMN-bd"/>
</dbReference>
<keyword evidence="4 18" id="KW-0288">FMN</keyword>
<keyword evidence="8 17" id="KW-0863">Zinc-finger</keyword>
<evidence type="ECO:0000256" key="12">
    <source>
        <dbReference type="ARBA" id="ARBA00023027"/>
    </source>
</evidence>
<dbReference type="Gene3D" id="4.10.1000.10">
    <property type="entry name" value="Zinc finger, CCCH-type"/>
    <property type="match status" value="1"/>
</dbReference>
<dbReference type="OMA" id="DIGTECY"/>
<feature type="zinc finger region" description="C3H1-type" evidence="17">
    <location>
        <begin position="84"/>
        <end position="112"/>
    </location>
</feature>
<dbReference type="Gene3D" id="3.20.20.70">
    <property type="entry name" value="Aldolase class I"/>
    <property type="match status" value="1"/>
</dbReference>
<dbReference type="GO" id="GO:0102265">
    <property type="term" value="F:tRNA-dihydrouridine47 synthase activity"/>
    <property type="evidence" value="ECO:0007669"/>
    <property type="project" value="UniProtKB-EC"/>
</dbReference>
<dbReference type="GO" id="GO:0050660">
    <property type="term" value="F:flavin adenine dinucleotide binding"/>
    <property type="evidence" value="ECO:0007669"/>
    <property type="project" value="UniProtKB-UniRule"/>
</dbReference>
<dbReference type="AlphaFoldDB" id="C5LCP2"/>
<feature type="compositionally biased region" description="Basic residues" evidence="19">
    <location>
        <begin position="61"/>
        <end position="70"/>
    </location>
</feature>
<evidence type="ECO:0000313" key="21">
    <source>
        <dbReference type="EMBL" id="EER05725.1"/>
    </source>
</evidence>
<evidence type="ECO:0000256" key="18">
    <source>
        <dbReference type="RuleBase" id="RU291113"/>
    </source>
</evidence>
<reference evidence="21 22" key="1">
    <citation type="submission" date="2008-07" db="EMBL/GenBank/DDBJ databases">
        <authorList>
            <person name="El-Sayed N."/>
            <person name="Caler E."/>
            <person name="Inman J."/>
            <person name="Amedeo P."/>
            <person name="Hass B."/>
            <person name="Wortman J."/>
        </authorList>
    </citation>
    <scope>NUCLEOTIDE SEQUENCE [LARGE SCALE GENOMIC DNA]</scope>
    <source>
        <strain evidence="22">ATCC 50983 / TXsc</strain>
    </source>
</reference>
<dbReference type="SMART" id="SM00356">
    <property type="entry name" value="ZnF_C3H1"/>
    <property type="match status" value="2"/>
</dbReference>
<dbReference type="RefSeq" id="XP_002773909.1">
    <property type="nucleotide sequence ID" value="XM_002773863.1"/>
</dbReference>
<keyword evidence="10" id="KW-0521">NADP</keyword>
<dbReference type="InterPro" id="IPR036855">
    <property type="entry name" value="Znf_CCCH_sf"/>
</dbReference>
<dbReference type="Pfam" id="PF25585">
    <property type="entry name" value="zf-CCCH_DUS3L"/>
    <property type="match status" value="1"/>
</dbReference>
<dbReference type="InterPro" id="IPR000571">
    <property type="entry name" value="Znf_CCCH"/>
</dbReference>
<comment type="catalytic activity">
    <reaction evidence="16">
        <text>5,6-dihydrouridine(47) in tRNA + NADP(+) = uridine(47) in tRNA + NADPH + H(+)</text>
        <dbReference type="Rhea" id="RHEA:53360"/>
        <dbReference type="Rhea" id="RHEA-COMP:13539"/>
        <dbReference type="Rhea" id="RHEA-COMP:13540"/>
        <dbReference type="ChEBI" id="CHEBI:15378"/>
        <dbReference type="ChEBI" id="CHEBI:57783"/>
        <dbReference type="ChEBI" id="CHEBI:58349"/>
        <dbReference type="ChEBI" id="CHEBI:65315"/>
        <dbReference type="ChEBI" id="CHEBI:74443"/>
        <dbReference type="EC" id="1.3.1.89"/>
    </reaction>
    <physiologicalReaction direction="right-to-left" evidence="16">
        <dbReference type="Rhea" id="RHEA:53362"/>
    </physiologicalReaction>
</comment>
<evidence type="ECO:0000256" key="11">
    <source>
        <dbReference type="ARBA" id="ARBA00023002"/>
    </source>
</evidence>
<comment type="cofactor">
    <cofactor evidence="1 18">
        <name>FMN</name>
        <dbReference type="ChEBI" id="CHEBI:58210"/>
    </cofactor>
</comment>
<dbReference type="EC" id="1.3.1.-" evidence="18"/>
<evidence type="ECO:0000256" key="10">
    <source>
        <dbReference type="ARBA" id="ARBA00022857"/>
    </source>
</evidence>
<evidence type="ECO:0000259" key="20">
    <source>
        <dbReference type="PROSITE" id="PS50103"/>
    </source>
</evidence>
<evidence type="ECO:0000256" key="16">
    <source>
        <dbReference type="ARBA" id="ARBA00049513"/>
    </source>
</evidence>
<organism evidence="22">
    <name type="scientific">Perkinsus marinus (strain ATCC 50983 / TXsc)</name>
    <dbReference type="NCBI Taxonomy" id="423536"/>
    <lineage>
        <taxon>Eukaryota</taxon>
        <taxon>Sar</taxon>
        <taxon>Alveolata</taxon>
        <taxon>Perkinsozoa</taxon>
        <taxon>Perkinsea</taxon>
        <taxon>Perkinsida</taxon>
        <taxon>Perkinsidae</taxon>
        <taxon>Perkinsus</taxon>
    </lineage>
</organism>
<dbReference type="Proteomes" id="UP000007800">
    <property type="component" value="Unassembled WGS sequence"/>
</dbReference>
<dbReference type="CDD" id="cd02801">
    <property type="entry name" value="DUS_like_FMN"/>
    <property type="match status" value="1"/>
</dbReference>
<evidence type="ECO:0000256" key="9">
    <source>
        <dbReference type="ARBA" id="ARBA00022833"/>
    </source>
</evidence>
<sequence>MTNPLESPDTPDWAKDALARHEAPILREYLLLDRPEEVDEELPVDSGESIEEVGGDEEHGGKRKRRKHGQNKTSERKDNLNVINNNRQLCVVVARGGRCAFGDECKFNHDVKAYWAEKPDDLPGECPFPSLLHGRCPFGLNCRMAGSHTKVLEDGSPVDIISTHGEATGPTDGPGEELDSLVLNSTTHQLRLDLRGKKYVFPGSKAALNKKVVERIGPVGPGVKERVPFSKLIHGRPPMLAPLTTVGNLPFRRLCVSLGCEVTVSEMALAESLLKGNRAEHALLKKHPDEKIFGIQVAGGFPDMMSRCAEMLCREMDDFDFLDINMGCPLEGLHKKGAGSALMTRLGKAEGVMSSMAKVCHAYDKNLTVKIRTAHYGQNHVYDKVAARAVSSGVDGVVLHGRTAQQRYSRPADWTFHTKCRTAMDSAVPGNAVPLVGCGDIIDWREAIERMETPGVEGLMIGRGALIKPWIFTEIKEHRDWDISSAERLELLKRFVSYGLTHWGTDTRGVESTRRFLLEALSFLYRYIPLGLMQGMTPMKIGWRPPRYMGRNDLETLMASSNSEDWIRLSELLICPAPQGFKFVPKHKSNSYDAAFTEPVYKTLGI</sequence>
<evidence type="ECO:0000256" key="14">
    <source>
        <dbReference type="ARBA" id="ARBA00048342"/>
    </source>
</evidence>
<dbReference type="GeneID" id="9042928"/>
<dbReference type="SUPFAM" id="SSF51395">
    <property type="entry name" value="FMN-linked oxidoreductases"/>
    <property type="match status" value="1"/>
</dbReference>
<evidence type="ECO:0000256" key="1">
    <source>
        <dbReference type="ARBA" id="ARBA00001917"/>
    </source>
</evidence>
<keyword evidence="7 17" id="KW-0479">Metal-binding</keyword>
<dbReference type="InParanoid" id="C5LCP2"/>
<proteinExistence type="inferred from homology"/>
<gene>
    <name evidence="21" type="ORF">Pmar_PMAR011773</name>
</gene>
<accession>C5LCP2</accession>
<dbReference type="EMBL" id="GG680918">
    <property type="protein sequence ID" value="EER05725.1"/>
    <property type="molecule type" value="Genomic_DNA"/>
</dbReference>
<feature type="domain" description="C3H1-type" evidence="20">
    <location>
        <begin position="84"/>
        <end position="112"/>
    </location>
</feature>
<evidence type="ECO:0000256" key="8">
    <source>
        <dbReference type="ARBA" id="ARBA00022771"/>
    </source>
</evidence>
<evidence type="ECO:0000256" key="17">
    <source>
        <dbReference type="PROSITE-ProRule" id="PRU00723"/>
    </source>
</evidence>
<evidence type="ECO:0000256" key="7">
    <source>
        <dbReference type="ARBA" id="ARBA00022723"/>
    </source>
</evidence>
<dbReference type="Pfam" id="PF01207">
    <property type="entry name" value="Dus"/>
    <property type="match status" value="1"/>
</dbReference>
<keyword evidence="22" id="KW-1185">Reference proteome</keyword>
<evidence type="ECO:0000256" key="3">
    <source>
        <dbReference type="ARBA" id="ARBA00022630"/>
    </source>
</evidence>
<evidence type="ECO:0000313" key="22">
    <source>
        <dbReference type="Proteomes" id="UP000007800"/>
    </source>
</evidence>
<evidence type="ECO:0000256" key="15">
    <source>
        <dbReference type="ARBA" id="ARBA00049447"/>
    </source>
</evidence>
<dbReference type="PANTHER" id="PTHR45846:SF1">
    <property type="entry name" value="TRNA-DIHYDROURIDINE(47) SYNTHASE [NAD(P)(+)]-LIKE"/>
    <property type="match status" value="1"/>
</dbReference>
<dbReference type="SUPFAM" id="SSF90229">
    <property type="entry name" value="CCCH zinc finger"/>
    <property type="match status" value="1"/>
</dbReference>
<evidence type="ECO:0000256" key="5">
    <source>
        <dbReference type="ARBA" id="ARBA00022664"/>
    </source>
</evidence>
<keyword evidence="5" id="KW-0507">mRNA processing</keyword>
<dbReference type="InterPro" id="IPR013785">
    <property type="entry name" value="Aldolase_TIM"/>
</dbReference>
<keyword evidence="11 18" id="KW-0560">Oxidoreductase</keyword>
<feature type="compositionally biased region" description="Acidic residues" evidence="19">
    <location>
        <begin position="37"/>
        <end position="55"/>
    </location>
</feature>
<comment type="similarity">
    <text evidence="18">Belongs to the dus family. Dus3 subfamily.</text>
</comment>
<keyword evidence="6 18" id="KW-0819">tRNA processing</keyword>
<dbReference type="PROSITE" id="PS50103">
    <property type="entry name" value="ZF_C3H1"/>
    <property type="match status" value="1"/>
</dbReference>
<evidence type="ECO:0000256" key="6">
    <source>
        <dbReference type="ARBA" id="ARBA00022694"/>
    </source>
</evidence>
<comment type="catalytic activity">
    <reaction evidence="13">
        <text>5,6-dihydrouridine(47) in tRNA + NAD(+) = uridine(47) in tRNA + NADH + H(+)</text>
        <dbReference type="Rhea" id="RHEA:53364"/>
        <dbReference type="Rhea" id="RHEA-COMP:13539"/>
        <dbReference type="Rhea" id="RHEA-COMP:13540"/>
        <dbReference type="ChEBI" id="CHEBI:15378"/>
        <dbReference type="ChEBI" id="CHEBI:57540"/>
        <dbReference type="ChEBI" id="CHEBI:57945"/>
        <dbReference type="ChEBI" id="CHEBI:65315"/>
        <dbReference type="ChEBI" id="CHEBI:74443"/>
        <dbReference type="EC" id="1.3.1.89"/>
    </reaction>
    <physiologicalReaction direction="right-to-left" evidence="13">
        <dbReference type="Rhea" id="RHEA:53366"/>
    </physiologicalReaction>
</comment>
<name>C5LCP2_PERM5</name>
<dbReference type="OrthoDB" id="259935at2759"/>
<comment type="catalytic activity">
    <reaction evidence="15">
        <text>a 5,6-dihydrouridine in mRNA + NADP(+) = a uridine in mRNA + NADPH + H(+)</text>
        <dbReference type="Rhea" id="RHEA:69855"/>
        <dbReference type="Rhea" id="RHEA-COMP:14658"/>
        <dbReference type="Rhea" id="RHEA-COMP:17789"/>
        <dbReference type="ChEBI" id="CHEBI:15378"/>
        <dbReference type="ChEBI" id="CHEBI:57783"/>
        <dbReference type="ChEBI" id="CHEBI:58349"/>
        <dbReference type="ChEBI" id="CHEBI:65315"/>
        <dbReference type="ChEBI" id="CHEBI:74443"/>
    </reaction>
    <physiologicalReaction direction="right-to-left" evidence="15">
        <dbReference type="Rhea" id="RHEA:69857"/>
    </physiologicalReaction>
</comment>
<evidence type="ECO:0000256" key="4">
    <source>
        <dbReference type="ARBA" id="ARBA00022643"/>
    </source>
</evidence>
<dbReference type="PROSITE" id="PS01136">
    <property type="entry name" value="UPF0034"/>
    <property type="match status" value="1"/>
</dbReference>
<dbReference type="GO" id="GO:0003723">
    <property type="term" value="F:RNA binding"/>
    <property type="evidence" value="ECO:0007669"/>
    <property type="project" value="TreeGrafter"/>
</dbReference>
<keyword evidence="9 17" id="KW-0862">Zinc</keyword>
<feature type="region of interest" description="Disordered" evidence="19">
    <location>
        <begin position="37"/>
        <end position="79"/>
    </location>
</feature>
<dbReference type="PANTHER" id="PTHR45846">
    <property type="entry name" value="TRNA-DIHYDROURIDINE(47) SYNTHASE [NAD(P)(+)]-LIKE"/>
    <property type="match status" value="1"/>
</dbReference>
<evidence type="ECO:0000256" key="13">
    <source>
        <dbReference type="ARBA" id="ARBA00048266"/>
    </source>
</evidence>
<dbReference type="InterPro" id="IPR018517">
    <property type="entry name" value="tRNA_hU_synthase_CS"/>
</dbReference>
<dbReference type="GO" id="GO:0106414">
    <property type="term" value="F:mRNA dihydrouridine synthase activity"/>
    <property type="evidence" value="ECO:0007669"/>
    <property type="project" value="RHEA"/>
</dbReference>
<protein>
    <recommendedName>
        <fullName evidence="2 18">tRNA-dihydrouridine(47) synthase [NAD(P)(+)]</fullName>
        <ecNumber evidence="18">1.3.1.-</ecNumber>
    </recommendedName>
    <alternativeName>
        <fullName evidence="18">tRNA-dihydrouridine synthase 3</fullName>
    </alternativeName>
</protein>